<dbReference type="EnsemblPlants" id="AES77396">
    <property type="protein sequence ID" value="AES77396"/>
    <property type="gene ID" value="MTR_7g010110"/>
</dbReference>
<dbReference type="EMBL" id="CM001223">
    <property type="protein sequence ID" value="AES77396.1"/>
    <property type="molecule type" value="Genomic_DNA"/>
</dbReference>
<evidence type="ECO:0000313" key="3">
    <source>
        <dbReference type="EnsemblPlants" id="AES77396"/>
    </source>
</evidence>
<dbReference type="HOGENOM" id="CLU_3053431_0_0_1"/>
<evidence type="ECO:0000313" key="1">
    <source>
        <dbReference type="EMBL" id="ABN05740.1"/>
    </source>
</evidence>
<dbReference type="PaxDb" id="3880-AES77396"/>
<reference evidence="2 4" key="4">
    <citation type="journal article" date="2014" name="BMC Genomics">
        <title>An improved genome release (version Mt4.0) for the model legume Medicago truncatula.</title>
        <authorList>
            <person name="Tang H."/>
            <person name="Krishnakumar V."/>
            <person name="Bidwell S."/>
            <person name="Rosen B."/>
            <person name="Chan A."/>
            <person name="Zhou S."/>
            <person name="Gentzbittel L."/>
            <person name="Childs K.L."/>
            <person name="Yandell M."/>
            <person name="Gundlach H."/>
            <person name="Mayer K.F."/>
            <person name="Schwartz D.C."/>
            <person name="Town C.D."/>
        </authorList>
    </citation>
    <scope>GENOME REANNOTATION</scope>
    <source>
        <strain evidence="3 4">cv. Jemalong A17</strain>
    </source>
</reference>
<protein>
    <submittedName>
        <fullName evidence="1">Reverse transcriptase-beet retrotransposon, putative</fullName>
    </submittedName>
</protein>
<reference evidence="2 4" key="3">
    <citation type="journal article" date="2011" name="Nature">
        <title>The Medicago genome provides insight into the evolution of rhizobial symbioses.</title>
        <authorList>
            <person name="Young N.D."/>
            <person name="Debelle F."/>
            <person name="Oldroyd G.E."/>
            <person name="Geurts R."/>
            <person name="Cannon S.B."/>
            <person name="Udvardi M.K."/>
            <person name="Benedito V.A."/>
            <person name="Mayer K.F."/>
            <person name="Gouzy J."/>
            <person name="Schoof H."/>
            <person name="Van de Peer Y."/>
            <person name="Proost S."/>
            <person name="Cook D.R."/>
            <person name="Meyers B.C."/>
            <person name="Spannagl M."/>
            <person name="Cheung F."/>
            <person name="De Mita S."/>
            <person name="Krishnakumar V."/>
            <person name="Gundlach H."/>
            <person name="Zhou S."/>
            <person name="Mudge J."/>
            <person name="Bharti A.K."/>
            <person name="Murray J.D."/>
            <person name="Naoumkina M.A."/>
            <person name="Rosen B."/>
            <person name="Silverstein K.A."/>
            <person name="Tang H."/>
            <person name="Rombauts S."/>
            <person name="Zhao P.X."/>
            <person name="Zhou P."/>
            <person name="Barbe V."/>
            <person name="Bardou P."/>
            <person name="Bechner M."/>
            <person name="Bellec A."/>
            <person name="Berger A."/>
            <person name="Berges H."/>
            <person name="Bidwell S."/>
            <person name="Bisseling T."/>
            <person name="Choisne N."/>
            <person name="Couloux A."/>
            <person name="Denny R."/>
            <person name="Deshpande S."/>
            <person name="Dai X."/>
            <person name="Doyle J.J."/>
            <person name="Dudez A.M."/>
            <person name="Farmer A.D."/>
            <person name="Fouteau S."/>
            <person name="Franken C."/>
            <person name="Gibelin C."/>
            <person name="Gish J."/>
            <person name="Goldstein S."/>
            <person name="Gonzalez A.J."/>
            <person name="Green P.J."/>
            <person name="Hallab A."/>
            <person name="Hartog M."/>
            <person name="Hua A."/>
            <person name="Humphray S.J."/>
            <person name="Jeong D.H."/>
            <person name="Jing Y."/>
            <person name="Jocker A."/>
            <person name="Kenton S.M."/>
            <person name="Kim D.J."/>
            <person name="Klee K."/>
            <person name="Lai H."/>
            <person name="Lang C."/>
            <person name="Lin S."/>
            <person name="Macmil S.L."/>
            <person name="Magdelenat G."/>
            <person name="Matthews L."/>
            <person name="McCorrison J."/>
            <person name="Monaghan E.L."/>
            <person name="Mun J.H."/>
            <person name="Najar F.Z."/>
            <person name="Nicholson C."/>
            <person name="Noirot C."/>
            <person name="O'Bleness M."/>
            <person name="Paule C.R."/>
            <person name="Poulain J."/>
            <person name="Prion F."/>
            <person name="Qin B."/>
            <person name="Qu C."/>
            <person name="Retzel E.F."/>
            <person name="Riddle C."/>
            <person name="Sallet E."/>
            <person name="Samain S."/>
            <person name="Samson N."/>
            <person name="Sanders I."/>
            <person name="Saurat O."/>
            <person name="Scarpelli C."/>
            <person name="Schiex T."/>
            <person name="Segurens B."/>
            <person name="Severin A.J."/>
            <person name="Sherrier D.J."/>
            <person name="Shi R."/>
            <person name="Sims S."/>
            <person name="Singer S.R."/>
            <person name="Sinharoy S."/>
            <person name="Sterck L."/>
            <person name="Viollet A."/>
            <person name="Wang B.B."/>
            <person name="Wang K."/>
            <person name="Wang M."/>
            <person name="Wang X."/>
            <person name="Warfsmann J."/>
            <person name="Weissenbach J."/>
            <person name="White D.D."/>
            <person name="White J.D."/>
            <person name="Wiley G.B."/>
            <person name="Wincker P."/>
            <person name="Xing Y."/>
            <person name="Yang L."/>
            <person name="Yao Z."/>
            <person name="Ying F."/>
            <person name="Zhai J."/>
            <person name="Zhou L."/>
            <person name="Zuber A."/>
            <person name="Denarie J."/>
            <person name="Dixon R.A."/>
            <person name="May G.D."/>
            <person name="Schwartz D.C."/>
            <person name="Rogers J."/>
            <person name="Quetier F."/>
            <person name="Town C.D."/>
            <person name="Roe B.A."/>
        </authorList>
    </citation>
    <scope>NUCLEOTIDE SEQUENCE [LARGE SCALE GENOMIC DNA]</scope>
    <source>
        <strain evidence="2">A17</strain>
        <strain evidence="3 4">cv. Jemalong A17</strain>
    </source>
</reference>
<keyword evidence="1" id="KW-0548">Nucleotidyltransferase</keyword>
<keyword evidence="1" id="KW-0808">Transferase</keyword>
<organism evidence="1">
    <name type="scientific">Medicago truncatula</name>
    <name type="common">Barrel medic</name>
    <name type="synonym">Medicago tribuloides</name>
    <dbReference type="NCBI Taxonomy" id="3880"/>
    <lineage>
        <taxon>Eukaryota</taxon>
        <taxon>Viridiplantae</taxon>
        <taxon>Streptophyta</taxon>
        <taxon>Embryophyta</taxon>
        <taxon>Tracheophyta</taxon>
        <taxon>Spermatophyta</taxon>
        <taxon>Magnoliopsida</taxon>
        <taxon>eudicotyledons</taxon>
        <taxon>Gunneridae</taxon>
        <taxon>Pentapetalae</taxon>
        <taxon>rosids</taxon>
        <taxon>fabids</taxon>
        <taxon>Fabales</taxon>
        <taxon>Fabaceae</taxon>
        <taxon>Papilionoideae</taxon>
        <taxon>50 kb inversion clade</taxon>
        <taxon>NPAAA clade</taxon>
        <taxon>Hologalegina</taxon>
        <taxon>IRL clade</taxon>
        <taxon>Trifolieae</taxon>
        <taxon>Medicago</taxon>
    </lineage>
</organism>
<sequence length="54" mass="6104">MDKIIPSNQLTFFKGRQLVDGVVAVNEVVDLAKKTKQSCLIFKVDFENAYHSMS</sequence>
<name>A2Q1C3_MEDTR</name>
<dbReference type="EMBL" id="AC148762">
    <property type="protein sequence ID" value="ABN05740.1"/>
    <property type="molecule type" value="Genomic_DNA"/>
</dbReference>
<keyword evidence="1" id="KW-0695">RNA-directed DNA polymerase</keyword>
<proteinExistence type="predicted"/>
<evidence type="ECO:0000313" key="2">
    <source>
        <dbReference type="EMBL" id="AES77396.1"/>
    </source>
</evidence>
<keyword evidence="4" id="KW-1185">Reference proteome</keyword>
<dbReference type="AlphaFoldDB" id="A2Q1C3"/>
<evidence type="ECO:0000313" key="4">
    <source>
        <dbReference type="Proteomes" id="UP000002051"/>
    </source>
</evidence>
<dbReference type="Proteomes" id="UP000002051">
    <property type="component" value="Unassembled WGS sequence"/>
</dbReference>
<dbReference type="GO" id="GO:0003964">
    <property type="term" value="F:RNA-directed DNA polymerase activity"/>
    <property type="evidence" value="ECO:0007669"/>
    <property type="project" value="UniProtKB-KW"/>
</dbReference>
<reference evidence="1" key="2">
    <citation type="submission" date="2007-03" db="EMBL/GenBank/DDBJ databases">
        <authorList>
            <consortium name="The International Medicago Genome Annotation Group"/>
        </authorList>
    </citation>
    <scope>NUCLEOTIDE SEQUENCE</scope>
</reference>
<gene>
    <name evidence="2" type="ordered locus">MTR_7g010110</name>
    <name evidence="1" type="ORF">MtrDRAFT_AC148762g30v2</name>
</gene>
<accession>A2Q1C3</accession>
<reference evidence="1" key="1">
    <citation type="submission" date="2005-04" db="EMBL/GenBank/DDBJ databases">
        <authorList>
            <person name="Town C.D."/>
        </authorList>
    </citation>
    <scope>NUCLEOTIDE SEQUENCE</scope>
</reference>
<reference evidence="3" key="5">
    <citation type="submission" date="2015-04" db="UniProtKB">
        <authorList>
            <consortium name="EnsemblPlants"/>
        </authorList>
    </citation>
    <scope>IDENTIFICATION</scope>
    <source>
        <strain evidence="3">cv. Jemalong A17</strain>
    </source>
</reference>
<dbReference type="OMA" id="ENAYHSM"/>